<feature type="transmembrane region" description="Helical" evidence="1">
    <location>
        <begin position="497"/>
        <end position="519"/>
    </location>
</feature>
<feature type="transmembrane region" description="Helical" evidence="1">
    <location>
        <begin position="461"/>
        <end position="485"/>
    </location>
</feature>
<sequence length="765" mass="78045">MFETAGLLRIAEPSASLVWLVVLPLLWAAFAFASAIFGVRRQSVRAVALAASSGILVLSTFEAIRLAELGPGRVIEQHVATLVRLGQLDLSIDLAADFGAIAFTILVGILAVASVIRSYADVDRARPTSLGWTGILVAASLLVLLAAAWPLVLVGLGLATVAAWGMTGAPGVSRVATALTGDGLALFGFVLLFWSLGGTFGGGGFDPDARPRFALVAIPDVTVPDGKSTVSMSTYAGAFVTSDDGPPLPGEPLRSPFTVTLEPGVHSFEIDAGSAVSQLLVTHVTLAAGRAYALAPFGPTTSFRNLADQLAVARPNVSSPSTARVTLGEHLLFGVRTSTFVVLLVALGALLRLVASAAAHAQNPFEAIVAFALVSRVALLIDKDGLGALALLGSAFALLFALDAASRHHVRGVFGSVLAAAAALSIACLGGAGTSASFVILGSVALASFAATIEVDADVRWLGVAGAAMAGLLPFTGAFAGYASLAGSLLVGARTGSLAFGVSALFLGLTVVSVSYVCFRMYDAGVPPSALGAEERVRRDNQKRDQKRDQGRVASALQIGLAAGALFGGALLGAGTSPYGGRVVPLVQRVFGDVSLAPSTGIATAAAFFALACAVVGLVVARSSPGATGAGETGPGWLRAVVTSPAALFARATGIGRSSAGFLASSVDAMDRDVIDDVFFAFGRSVLVVASGVRRAERVFGGAAAAEAEGRSGPSRVRWGSRVVSQFEDRLGLDNPRIAERLRFVLLFVMVALLGLILLFAVLLG</sequence>
<protein>
    <submittedName>
        <fullName evidence="2">Uncharacterized protein</fullName>
    </submittedName>
</protein>
<keyword evidence="1" id="KW-1133">Transmembrane helix</keyword>
<feature type="transmembrane region" description="Helical" evidence="1">
    <location>
        <begin position="744"/>
        <end position="764"/>
    </location>
</feature>
<feature type="transmembrane region" description="Helical" evidence="1">
    <location>
        <begin position="184"/>
        <end position="205"/>
    </location>
</feature>
<feature type="transmembrane region" description="Helical" evidence="1">
    <location>
        <begin position="132"/>
        <end position="164"/>
    </location>
</feature>
<keyword evidence="3" id="KW-1185">Reference proteome</keyword>
<feature type="transmembrane region" description="Helical" evidence="1">
    <location>
        <begin position="365"/>
        <end position="381"/>
    </location>
</feature>
<evidence type="ECO:0000313" key="2">
    <source>
        <dbReference type="EMBL" id="AKU94105.1"/>
    </source>
</evidence>
<name>A0A0K1PKQ3_9BACT</name>
<dbReference type="AlphaFoldDB" id="A0A0K1PKQ3"/>
<dbReference type="STRING" id="1391654.AKJ09_00769"/>
<dbReference type="RefSeq" id="WP_169927221.1">
    <property type="nucleotide sequence ID" value="NZ_CP012333.1"/>
</dbReference>
<proteinExistence type="predicted"/>
<accession>A0A0K1PKQ3</accession>
<organism evidence="2 3">
    <name type="scientific">Labilithrix luteola</name>
    <dbReference type="NCBI Taxonomy" id="1391654"/>
    <lineage>
        <taxon>Bacteria</taxon>
        <taxon>Pseudomonadati</taxon>
        <taxon>Myxococcota</taxon>
        <taxon>Polyangia</taxon>
        <taxon>Polyangiales</taxon>
        <taxon>Labilitrichaceae</taxon>
        <taxon>Labilithrix</taxon>
    </lineage>
</organism>
<evidence type="ECO:0000256" key="1">
    <source>
        <dbReference type="SAM" id="Phobius"/>
    </source>
</evidence>
<feature type="transmembrane region" description="Helical" evidence="1">
    <location>
        <begin position="17"/>
        <end position="39"/>
    </location>
</feature>
<dbReference type="Proteomes" id="UP000064967">
    <property type="component" value="Chromosome"/>
</dbReference>
<feature type="transmembrane region" description="Helical" evidence="1">
    <location>
        <begin position="46"/>
        <end position="64"/>
    </location>
</feature>
<feature type="transmembrane region" description="Helical" evidence="1">
    <location>
        <begin position="596"/>
        <end position="621"/>
    </location>
</feature>
<feature type="transmembrane region" description="Helical" evidence="1">
    <location>
        <begin position="417"/>
        <end position="449"/>
    </location>
</feature>
<dbReference type="EMBL" id="CP012333">
    <property type="protein sequence ID" value="AKU94105.1"/>
    <property type="molecule type" value="Genomic_DNA"/>
</dbReference>
<gene>
    <name evidence="2" type="ORF">AKJ09_00769</name>
</gene>
<feature type="transmembrane region" description="Helical" evidence="1">
    <location>
        <begin position="388"/>
        <end position="405"/>
    </location>
</feature>
<dbReference type="KEGG" id="llu:AKJ09_00769"/>
<feature type="transmembrane region" description="Helical" evidence="1">
    <location>
        <begin position="340"/>
        <end position="359"/>
    </location>
</feature>
<evidence type="ECO:0000313" key="3">
    <source>
        <dbReference type="Proteomes" id="UP000064967"/>
    </source>
</evidence>
<reference evidence="2 3" key="1">
    <citation type="submission" date="2015-08" db="EMBL/GenBank/DDBJ databases">
        <authorList>
            <person name="Babu N.S."/>
            <person name="Beckwith C.J."/>
            <person name="Beseler K.G."/>
            <person name="Brison A."/>
            <person name="Carone J.V."/>
            <person name="Caskin T.P."/>
            <person name="Diamond M."/>
            <person name="Durham M.E."/>
            <person name="Foxe J.M."/>
            <person name="Go M."/>
            <person name="Henderson B.A."/>
            <person name="Jones I.B."/>
            <person name="McGettigan J.A."/>
            <person name="Micheletti S.J."/>
            <person name="Nasrallah M.E."/>
            <person name="Ortiz D."/>
            <person name="Piller C.R."/>
            <person name="Privatt S.R."/>
            <person name="Schneider S.L."/>
            <person name="Sharp S."/>
            <person name="Smith T.C."/>
            <person name="Stanton J.D."/>
            <person name="Ullery H.E."/>
            <person name="Wilson R.J."/>
            <person name="Serrano M.G."/>
            <person name="Buck G."/>
            <person name="Lee V."/>
            <person name="Wang Y."/>
            <person name="Carvalho R."/>
            <person name="Voegtly L."/>
            <person name="Shi R."/>
            <person name="Duckworth R."/>
            <person name="Johnson A."/>
            <person name="Loviza R."/>
            <person name="Walstead R."/>
            <person name="Shah Z."/>
            <person name="Kiflezghi M."/>
            <person name="Wade K."/>
            <person name="Ball S.L."/>
            <person name="Bradley K.W."/>
            <person name="Asai D.J."/>
            <person name="Bowman C.A."/>
            <person name="Russell D.A."/>
            <person name="Pope W.H."/>
            <person name="Jacobs-Sera D."/>
            <person name="Hendrix R.W."/>
            <person name="Hatfull G.F."/>
        </authorList>
    </citation>
    <scope>NUCLEOTIDE SEQUENCE [LARGE SCALE GENOMIC DNA]</scope>
    <source>
        <strain evidence="2 3">DSM 27648</strain>
    </source>
</reference>
<keyword evidence="1" id="KW-0812">Transmembrane</keyword>
<feature type="transmembrane region" description="Helical" evidence="1">
    <location>
        <begin position="98"/>
        <end position="120"/>
    </location>
</feature>
<feature type="transmembrane region" description="Helical" evidence="1">
    <location>
        <begin position="553"/>
        <end position="576"/>
    </location>
</feature>
<keyword evidence="1" id="KW-0472">Membrane</keyword>